<gene>
    <name evidence="2" type="ORF">DMAD_11567</name>
</gene>
<dbReference type="PROSITE" id="PS51257">
    <property type="entry name" value="PROKAR_LIPOPROTEIN"/>
    <property type="match status" value="1"/>
</dbReference>
<dbReference type="EMBL" id="AP029264">
    <property type="protein sequence ID" value="BFF93784.1"/>
    <property type="molecule type" value="Genomic_DNA"/>
</dbReference>
<accession>A0AAU9FDJ3</accession>
<proteinExistence type="predicted"/>
<protein>
    <submittedName>
        <fullName evidence="2">Uncharacterized protein</fullName>
    </submittedName>
</protein>
<dbReference type="AlphaFoldDB" id="A0AAU9FDJ3"/>
<keyword evidence="1" id="KW-0732">Signal</keyword>
<dbReference type="Proteomes" id="UP001500889">
    <property type="component" value="Chromosome U"/>
</dbReference>
<evidence type="ECO:0000256" key="1">
    <source>
        <dbReference type="SAM" id="SignalP"/>
    </source>
</evidence>
<keyword evidence="3" id="KW-1185">Reference proteome</keyword>
<evidence type="ECO:0000313" key="2">
    <source>
        <dbReference type="EMBL" id="BFF93784.1"/>
    </source>
</evidence>
<reference evidence="2 3" key="1">
    <citation type="submission" date="2024-02" db="EMBL/GenBank/DDBJ databases">
        <title>A chromosome-level genome assembly of Drosophila madeirensis, a fruit fly species endemic to Madeira island.</title>
        <authorList>
            <person name="Tomihara K."/>
            <person name="Llopart A."/>
            <person name="Yamamoto D."/>
        </authorList>
    </citation>
    <scope>NUCLEOTIDE SEQUENCE [LARGE SCALE GENOMIC DNA]</scope>
    <source>
        <strain evidence="2 3">RF1</strain>
    </source>
</reference>
<evidence type="ECO:0000313" key="3">
    <source>
        <dbReference type="Proteomes" id="UP001500889"/>
    </source>
</evidence>
<feature type="signal peptide" evidence="1">
    <location>
        <begin position="1"/>
        <end position="22"/>
    </location>
</feature>
<organism evidence="2 3">
    <name type="scientific">Drosophila madeirensis</name>
    <name type="common">Fruit fly</name>
    <dbReference type="NCBI Taxonomy" id="30013"/>
    <lineage>
        <taxon>Eukaryota</taxon>
        <taxon>Metazoa</taxon>
        <taxon>Ecdysozoa</taxon>
        <taxon>Arthropoda</taxon>
        <taxon>Hexapoda</taxon>
        <taxon>Insecta</taxon>
        <taxon>Pterygota</taxon>
        <taxon>Neoptera</taxon>
        <taxon>Endopterygota</taxon>
        <taxon>Diptera</taxon>
        <taxon>Brachycera</taxon>
        <taxon>Muscomorpha</taxon>
        <taxon>Ephydroidea</taxon>
        <taxon>Drosophilidae</taxon>
        <taxon>Drosophila</taxon>
        <taxon>Sophophora</taxon>
    </lineage>
</organism>
<feature type="chain" id="PRO_5043897082" evidence="1">
    <location>
        <begin position="23"/>
        <end position="83"/>
    </location>
</feature>
<sequence length="83" mass="8197">MHFTKQTLLLLVLTISLGCVLANPKPQLLSALLGDGGVGGVVQPLVDGAIGAVQGTLPIVDDVLGTADDALPLVGGLLGSLGK</sequence>
<name>A0AAU9FDJ3_DROMD</name>